<dbReference type="PANTHER" id="PTHR11236:SF18">
    <property type="entry name" value="AMINODEOXYCHORISMATE SYNTHASE"/>
    <property type="match status" value="1"/>
</dbReference>
<keyword evidence="6" id="KW-0289">Folate biosynthesis</keyword>
<dbReference type="FunCoup" id="A0A067Q833">
    <property type="interactions" value="120"/>
</dbReference>
<keyword evidence="5" id="KW-0808">Transferase</keyword>
<feature type="domain" description="Anthranilate synthase component I N-terminal" evidence="12">
    <location>
        <begin position="265"/>
        <end position="403"/>
    </location>
</feature>
<dbReference type="SUPFAM" id="SSF52317">
    <property type="entry name" value="Class I glutamine amidotransferase-like"/>
    <property type="match status" value="1"/>
</dbReference>
<dbReference type="SUPFAM" id="SSF56322">
    <property type="entry name" value="ADC synthase"/>
    <property type="match status" value="1"/>
</dbReference>
<dbReference type="AlphaFoldDB" id="A0A067Q833"/>
<evidence type="ECO:0000256" key="3">
    <source>
        <dbReference type="ARBA" id="ARBA00005970"/>
    </source>
</evidence>
<dbReference type="Gene3D" id="3.60.120.10">
    <property type="entry name" value="Anthranilate synthase"/>
    <property type="match status" value="1"/>
</dbReference>
<evidence type="ECO:0000259" key="12">
    <source>
        <dbReference type="Pfam" id="PF04715"/>
    </source>
</evidence>
<dbReference type="GO" id="GO:0005737">
    <property type="term" value="C:cytoplasm"/>
    <property type="evidence" value="ECO:0007669"/>
    <property type="project" value="TreeGrafter"/>
</dbReference>
<comment type="pathway">
    <text evidence="2">Cofactor biosynthesis; tetrahydrofolate biosynthesis; 4-aminobenzoate from chorismate: step 1/2.</text>
</comment>
<evidence type="ECO:0000313" key="13">
    <source>
        <dbReference type="EMBL" id="KDQ63208.1"/>
    </source>
</evidence>
<dbReference type="PANTHER" id="PTHR11236">
    <property type="entry name" value="AMINOBENZOATE/ANTHRANILATE SYNTHASE"/>
    <property type="match status" value="1"/>
</dbReference>
<evidence type="ECO:0000259" key="11">
    <source>
        <dbReference type="Pfam" id="PF00425"/>
    </source>
</evidence>
<organism evidence="13 14">
    <name type="scientific">Jaapia argillacea MUCL 33604</name>
    <dbReference type="NCBI Taxonomy" id="933084"/>
    <lineage>
        <taxon>Eukaryota</taxon>
        <taxon>Fungi</taxon>
        <taxon>Dikarya</taxon>
        <taxon>Basidiomycota</taxon>
        <taxon>Agaricomycotina</taxon>
        <taxon>Agaricomycetes</taxon>
        <taxon>Agaricomycetidae</taxon>
        <taxon>Jaapiales</taxon>
        <taxon>Jaapiaceae</taxon>
        <taxon>Jaapia</taxon>
    </lineage>
</organism>
<dbReference type="NCBIfam" id="TIGR00566">
    <property type="entry name" value="trpG_papA"/>
    <property type="match status" value="1"/>
</dbReference>
<dbReference type="HOGENOM" id="CLU_006493_0_0_1"/>
<evidence type="ECO:0000256" key="7">
    <source>
        <dbReference type="ARBA" id="ARBA00022962"/>
    </source>
</evidence>
<dbReference type="InterPro" id="IPR015890">
    <property type="entry name" value="Chorismate_C"/>
</dbReference>
<dbReference type="Pfam" id="PF00117">
    <property type="entry name" value="GATase"/>
    <property type="match status" value="1"/>
</dbReference>
<dbReference type="Gene3D" id="3.40.50.880">
    <property type="match status" value="1"/>
</dbReference>
<comment type="similarity">
    <text evidence="3">In the C-terminal section; belongs to the anthranilate synthase component I family.</text>
</comment>
<feature type="domain" description="Glutamine amidotransferase" evidence="10">
    <location>
        <begin position="6"/>
        <end position="202"/>
    </location>
</feature>
<dbReference type="PRINTS" id="PR00096">
    <property type="entry name" value="GATASE"/>
</dbReference>
<dbReference type="EC" id="2.6.1.85" evidence="4"/>
<dbReference type="InterPro" id="IPR017926">
    <property type="entry name" value="GATASE"/>
</dbReference>
<proteinExistence type="inferred from homology"/>
<dbReference type="GO" id="GO:0000162">
    <property type="term" value="P:L-tryptophan biosynthetic process"/>
    <property type="evidence" value="ECO:0007669"/>
    <property type="project" value="TreeGrafter"/>
</dbReference>
<comment type="catalytic activity">
    <reaction evidence="1">
        <text>chorismate + L-glutamine = 4-amino-4-deoxychorismate + L-glutamate</text>
        <dbReference type="Rhea" id="RHEA:11672"/>
        <dbReference type="ChEBI" id="CHEBI:29748"/>
        <dbReference type="ChEBI" id="CHEBI:29985"/>
        <dbReference type="ChEBI" id="CHEBI:58359"/>
        <dbReference type="ChEBI" id="CHEBI:58406"/>
        <dbReference type="EC" id="2.6.1.85"/>
    </reaction>
</comment>
<evidence type="ECO:0000256" key="5">
    <source>
        <dbReference type="ARBA" id="ARBA00022679"/>
    </source>
</evidence>
<dbReference type="UniPathway" id="UPA00077">
    <property type="reaction ID" value="UER00149"/>
</dbReference>
<keyword evidence="7" id="KW-0315">Glutamine amidotransferase</keyword>
<gene>
    <name evidence="13" type="ORF">JAAARDRAFT_53432</name>
</gene>
<evidence type="ECO:0000256" key="9">
    <source>
        <dbReference type="ARBA" id="ARBA00031904"/>
    </source>
</evidence>
<dbReference type="PROSITE" id="PS51273">
    <property type="entry name" value="GATASE_TYPE_1"/>
    <property type="match status" value="1"/>
</dbReference>
<dbReference type="InterPro" id="IPR006221">
    <property type="entry name" value="TrpG/PapA_dom"/>
</dbReference>
<dbReference type="InterPro" id="IPR019999">
    <property type="entry name" value="Anth_synth_I-like"/>
</dbReference>
<feature type="domain" description="Chorismate-utilising enzyme C-terminal" evidence="11">
    <location>
        <begin position="459"/>
        <end position="775"/>
    </location>
</feature>
<dbReference type="InterPro" id="IPR005801">
    <property type="entry name" value="ADC_synthase"/>
</dbReference>
<evidence type="ECO:0000256" key="1">
    <source>
        <dbReference type="ARBA" id="ARBA00001000"/>
    </source>
</evidence>
<dbReference type="OrthoDB" id="64220at2759"/>
<evidence type="ECO:0000256" key="8">
    <source>
        <dbReference type="ARBA" id="ARBA00031329"/>
    </source>
</evidence>
<dbReference type="STRING" id="933084.A0A067Q833"/>
<sequence length="788" mass="85710">MSLRILLVDSYDSFTHNLAALCRQSIPHSQVHIIQNDTLTASALLPALSYFSAIIIGPGPGSPLSPSDIGVIPRIWSASPSEIAPVFGVCLGLQSLAVECGDAELKRLSVVKHGQISRVEHDGREIFKGVGLVDAVRYHSLHVELPADGDVEALAWADDGEHENGKVVMAVKHKSKPFWAVQYHPESVKTSGGGVEVFSNFWRLATAWSASHGRIVQPWDDFAQNLFGDSWPRVRMHTPPSSPKLEGTPTVSTTILHLPGLAATTVCELFGAAKESNPFVLLQSASSPGRFSIIGALSSSTPHITYHLGDSFLTLSQGKLSRRASLGSRDIWAWLASFMRSRKAIGGEQAVPFWGGLVGYLSYELGVASLTSIPVHQKRHPDVNLVFVERSVVVDNLTGDVYVQSIMPDDHLWLSETSETLKTSHREFLDKPLAPVIPQSKRRLSAKRSSNVTVSLPDRRGYISRIKEAKDFLLSGDSYELCLTAQTKVTIPSPSLFPLVSSSSRSEASKTPSSSSWKLYTHLLATNPAPYSAYLRLQPTTLLCSSPERFLSYTRPPHTICQLRPIKGTIRKSPAVGVKGGSGMINREEAEKALRGSTKEVAENLMIVDLIRHDLFGVLGPCVEVKSFCGVEEYETVWQMVSVIEGKAGGEGDGEGLDEEGELGWEVLRRSFPPGSMTGAPKKRSVEILQALEETERSVYSGVSGYWDVGGGGDWSVIIRSCFKYDDGVPAHMSSSEHEVDSSNLPLSEEWTIGAGGAITALSDPEAEWDEMVIKLQSVLRAFEAATS</sequence>
<evidence type="ECO:0000256" key="6">
    <source>
        <dbReference type="ARBA" id="ARBA00022909"/>
    </source>
</evidence>
<keyword evidence="14" id="KW-1185">Reference proteome</keyword>
<reference evidence="14" key="1">
    <citation type="journal article" date="2014" name="Proc. Natl. Acad. Sci. U.S.A.">
        <title>Extensive sampling of basidiomycete genomes demonstrates inadequacy of the white-rot/brown-rot paradigm for wood decay fungi.</title>
        <authorList>
            <person name="Riley R."/>
            <person name="Salamov A.A."/>
            <person name="Brown D.W."/>
            <person name="Nagy L.G."/>
            <person name="Floudas D."/>
            <person name="Held B.W."/>
            <person name="Levasseur A."/>
            <person name="Lombard V."/>
            <person name="Morin E."/>
            <person name="Otillar R."/>
            <person name="Lindquist E.A."/>
            <person name="Sun H."/>
            <person name="LaButti K.M."/>
            <person name="Schmutz J."/>
            <person name="Jabbour D."/>
            <person name="Luo H."/>
            <person name="Baker S.E."/>
            <person name="Pisabarro A.G."/>
            <person name="Walton J.D."/>
            <person name="Blanchette R.A."/>
            <person name="Henrissat B."/>
            <person name="Martin F."/>
            <person name="Cullen D."/>
            <person name="Hibbett D.S."/>
            <person name="Grigoriev I.V."/>
        </authorList>
    </citation>
    <scope>NUCLEOTIDE SEQUENCE [LARGE SCALE GENOMIC DNA]</scope>
    <source>
        <strain evidence="14">MUCL 33604</strain>
    </source>
</reference>
<dbReference type="Proteomes" id="UP000027265">
    <property type="component" value="Unassembled WGS sequence"/>
</dbReference>
<dbReference type="CDD" id="cd01743">
    <property type="entry name" value="GATase1_Anthranilate_Synthase"/>
    <property type="match status" value="1"/>
</dbReference>
<dbReference type="GO" id="GO:0046654">
    <property type="term" value="P:tetrahydrofolate biosynthetic process"/>
    <property type="evidence" value="ECO:0007669"/>
    <property type="project" value="UniProtKB-UniPathway"/>
</dbReference>
<dbReference type="InterPro" id="IPR029062">
    <property type="entry name" value="Class_I_gatase-like"/>
</dbReference>
<dbReference type="NCBIfam" id="TIGR01823">
    <property type="entry name" value="PabB-fungal"/>
    <property type="match status" value="1"/>
</dbReference>
<dbReference type="InterPro" id="IPR010117">
    <property type="entry name" value="PabB_fungal"/>
</dbReference>
<dbReference type="PRINTS" id="PR00097">
    <property type="entry name" value="ANTSNTHASEII"/>
</dbReference>
<dbReference type="GO" id="GO:0008153">
    <property type="term" value="P:4-aminobenzoate biosynthetic process"/>
    <property type="evidence" value="ECO:0007669"/>
    <property type="project" value="TreeGrafter"/>
</dbReference>
<evidence type="ECO:0000259" key="10">
    <source>
        <dbReference type="Pfam" id="PF00117"/>
    </source>
</evidence>
<dbReference type="Pfam" id="PF04715">
    <property type="entry name" value="Anth_synt_I_N"/>
    <property type="match status" value="1"/>
</dbReference>
<evidence type="ECO:0000256" key="4">
    <source>
        <dbReference type="ARBA" id="ARBA00013139"/>
    </source>
</evidence>
<dbReference type="GO" id="GO:0046656">
    <property type="term" value="P:folic acid biosynthetic process"/>
    <property type="evidence" value="ECO:0007669"/>
    <property type="project" value="UniProtKB-KW"/>
</dbReference>
<dbReference type="EMBL" id="KL197710">
    <property type="protein sequence ID" value="KDQ63208.1"/>
    <property type="molecule type" value="Genomic_DNA"/>
</dbReference>
<evidence type="ECO:0000313" key="14">
    <source>
        <dbReference type="Proteomes" id="UP000027265"/>
    </source>
</evidence>
<dbReference type="GO" id="GO:0046820">
    <property type="term" value="F:4-amino-4-deoxychorismate synthase activity"/>
    <property type="evidence" value="ECO:0007669"/>
    <property type="project" value="UniProtKB-EC"/>
</dbReference>
<protein>
    <recommendedName>
        <fullName evidence="4">aminodeoxychorismate synthase</fullName>
        <ecNumber evidence="4">2.6.1.85</ecNumber>
    </recommendedName>
    <alternativeName>
        <fullName evidence="8">Para-aminobenzoate synthase</fullName>
    </alternativeName>
    <alternativeName>
        <fullName evidence="9">p-aminobenzoic acid synthase</fullName>
    </alternativeName>
</protein>
<evidence type="ECO:0000256" key="2">
    <source>
        <dbReference type="ARBA" id="ARBA00005009"/>
    </source>
</evidence>
<dbReference type="InParanoid" id="A0A067Q833"/>
<name>A0A067Q833_9AGAM</name>
<dbReference type="Pfam" id="PF00425">
    <property type="entry name" value="Chorismate_bind"/>
    <property type="match status" value="1"/>
</dbReference>
<accession>A0A067Q833</accession>
<dbReference type="InterPro" id="IPR006805">
    <property type="entry name" value="Anth_synth_I_N"/>
</dbReference>